<sequence>MQFVSCLFRVALLENRDEPGWVGVPVGGAATTTIDVDAFDGAAVAVPFTFVAVGRAPLLKVPFTTVPLPGEGVAVALAFVGVPLFTVEGVGAGVAMAGEPAEVGIAFEFVGKETGLSGEEGGLDWPSTRFAFGRLMGEAKDTATSATTIDNNTNVYDLMLNSVFIE</sequence>
<dbReference type="AlphaFoldDB" id="A0A9N8WB40"/>
<dbReference type="EMBL" id="CAJVPJ010000105">
    <property type="protein sequence ID" value="CAG8478460.1"/>
    <property type="molecule type" value="Genomic_DNA"/>
</dbReference>
<evidence type="ECO:0000313" key="1">
    <source>
        <dbReference type="EMBL" id="CAG8478460.1"/>
    </source>
</evidence>
<reference evidence="1" key="1">
    <citation type="submission" date="2021-06" db="EMBL/GenBank/DDBJ databases">
        <authorList>
            <person name="Kallberg Y."/>
            <person name="Tangrot J."/>
            <person name="Rosling A."/>
        </authorList>
    </citation>
    <scope>NUCLEOTIDE SEQUENCE</scope>
    <source>
        <strain evidence="1">IA702</strain>
    </source>
</reference>
<protein>
    <submittedName>
        <fullName evidence="1">9169_t:CDS:1</fullName>
    </submittedName>
</protein>
<evidence type="ECO:0000313" key="2">
    <source>
        <dbReference type="Proteomes" id="UP000789572"/>
    </source>
</evidence>
<accession>A0A9N8WB40</accession>
<name>A0A9N8WB40_9GLOM</name>
<proteinExistence type="predicted"/>
<gene>
    <name evidence="1" type="ORF">POCULU_LOCUS1411</name>
</gene>
<dbReference type="Proteomes" id="UP000789572">
    <property type="component" value="Unassembled WGS sequence"/>
</dbReference>
<comment type="caution">
    <text evidence="1">The sequence shown here is derived from an EMBL/GenBank/DDBJ whole genome shotgun (WGS) entry which is preliminary data.</text>
</comment>
<organism evidence="1 2">
    <name type="scientific">Paraglomus occultum</name>
    <dbReference type="NCBI Taxonomy" id="144539"/>
    <lineage>
        <taxon>Eukaryota</taxon>
        <taxon>Fungi</taxon>
        <taxon>Fungi incertae sedis</taxon>
        <taxon>Mucoromycota</taxon>
        <taxon>Glomeromycotina</taxon>
        <taxon>Glomeromycetes</taxon>
        <taxon>Paraglomerales</taxon>
        <taxon>Paraglomeraceae</taxon>
        <taxon>Paraglomus</taxon>
    </lineage>
</organism>
<keyword evidence="2" id="KW-1185">Reference proteome</keyword>